<sequence>MQRERLQNYVGNGTPVTPTFSATEMQRRLDAIRGVMAKNGIDAALFTSYHC</sequence>
<accession>A0A842ID67</accession>
<keyword evidence="2" id="KW-1185">Reference proteome</keyword>
<evidence type="ECO:0000313" key="1">
    <source>
        <dbReference type="EMBL" id="MBC2837456.1"/>
    </source>
</evidence>
<dbReference type="Gene3D" id="3.40.350.10">
    <property type="entry name" value="Creatinase/prolidase N-terminal domain"/>
    <property type="match status" value="1"/>
</dbReference>
<dbReference type="AlphaFoldDB" id="A0A842ID67"/>
<comment type="caution">
    <text evidence="1">The sequence shown here is derived from an EMBL/GenBank/DDBJ whole genome shotgun (WGS) entry which is preliminary data.</text>
</comment>
<feature type="non-terminal residue" evidence="1">
    <location>
        <position position="51"/>
    </location>
</feature>
<dbReference type="InterPro" id="IPR029149">
    <property type="entry name" value="Creatin/AminoP/Spt16_N"/>
</dbReference>
<gene>
    <name evidence="1" type="ORF">H7F16_18205</name>
</gene>
<evidence type="ECO:0000313" key="2">
    <source>
        <dbReference type="Proteomes" id="UP000555411"/>
    </source>
</evidence>
<name>A0A842ID67_9RHOB</name>
<protein>
    <submittedName>
        <fullName evidence="1">Creatininase</fullName>
    </submittedName>
</protein>
<organism evidence="1 2">
    <name type="scientific">Paragemmobacter straminiformis</name>
    <dbReference type="NCBI Taxonomy" id="2045119"/>
    <lineage>
        <taxon>Bacteria</taxon>
        <taxon>Pseudomonadati</taxon>
        <taxon>Pseudomonadota</taxon>
        <taxon>Alphaproteobacteria</taxon>
        <taxon>Rhodobacterales</taxon>
        <taxon>Paracoccaceae</taxon>
        <taxon>Paragemmobacter</taxon>
    </lineage>
</organism>
<reference evidence="1 2" key="1">
    <citation type="journal article" date="2017" name="Int. J. Syst. Evol. Microbiol.">
        <title>Gemmobacter straminiformis sp. nov., isolated from an artificial fountain.</title>
        <authorList>
            <person name="Kang J.Y."/>
            <person name="Kim M.J."/>
            <person name="Chun J."/>
            <person name="Son K.P."/>
            <person name="Jahng K.Y."/>
        </authorList>
    </citation>
    <scope>NUCLEOTIDE SEQUENCE [LARGE SCALE GENOMIC DNA]</scope>
    <source>
        <strain evidence="1 2">CAM-8</strain>
    </source>
</reference>
<dbReference type="EMBL" id="JACLQD010000007">
    <property type="protein sequence ID" value="MBC2837456.1"/>
    <property type="molecule type" value="Genomic_DNA"/>
</dbReference>
<dbReference type="SUPFAM" id="SSF53092">
    <property type="entry name" value="Creatinase/prolidase N-terminal domain"/>
    <property type="match status" value="1"/>
</dbReference>
<dbReference type="Proteomes" id="UP000555411">
    <property type="component" value="Unassembled WGS sequence"/>
</dbReference>
<proteinExistence type="predicted"/>